<evidence type="ECO:0000313" key="2">
    <source>
        <dbReference type="Proteomes" id="UP000260983"/>
    </source>
</evidence>
<protein>
    <submittedName>
        <fullName evidence="1">DUF2931 family protein</fullName>
    </submittedName>
</protein>
<organism evidence="1 2">
    <name type="scientific">Bacteroides oleiciplenus</name>
    <dbReference type="NCBI Taxonomy" id="626931"/>
    <lineage>
        <taxon>Bacteria</taxon>
        <taxon>Pseudomonadati</taxon>
        <taxon>Bacteroidota</taxon>
        <taxon>Bacteroidia</taxon>
        <taxon>Bacteroidales</taxon>
        <taxon>Bacteroidaceae</taxon>
        <taxon>Bacteroides</taxon>
    </lineage>
</organism>
<comment type="caution">
    <text evidence="1">The sequence shown here is derived from an EMBL/GenBank/DDBJ whole genome shotgun (WGS) entry which is preliminary data.</text>
</comment>
<name>A0A3E5BKM1_9BACE</name>
<dbReference type="AlphaFoldDB" id="A0A3E5BKM1"/>
<dbReference type="Pfam" id="PF11153">
    <property type="entry name" value="DUF2931"/>
    <property type="match status" value="1"/>
</dbReference>
<dbReference type="RefSeq" id="WP_117723493.1">
    <property type="nucleotide sequence ID" value="NZ_QSUL01000003.1"/>
</dbReference>
<sequence>MKILFIVMGILSLFSSCSGKKEKQQEKEGLYKWRPSESAPYLYPTTIHVGYFGMPDKSTVYIPSKSIVGNSWGLGQSWHVVGEDYKPLPEAIEIVWLSFTENKFYFVSEWLPKEKLKSLFDEVWINYQGNECRYDALVVGMAPYGMIQIWAAGDARRTEVCCLHGAKVSVPMSEFRPNAVISQDEYVKKIQKYPRIMENLKNNGLPDSLLYENYRKRFDYHIVPQIEMENADLKSIVITYFNGEYDNILWERLEENSCSMQARPRKIDVGWNVGEDGYFARILFDEQAILSLFEKAFGSDYPQRDDFDIVELYEQLYGEGKLPKGDLIIHIDSEGKPTGVSIKTNKEELDISTDKIQVVAFKNDKFLWKSSNYDKRDWWLD</sequence>
<gene>
    <name evidence="1" type="ORF">DXB65_04715</name>
</gene>
<dbReference type="InterPro" id="IPR021326">
    <property type="entry name" value="DUF2931"/>
</dbReference>
<reference evidence="1 2" key="1">
    <citation type="submission" date="2018-08" db="EMBL/GenBank/DDBJ databases">
        <title>A genome reference for cultivated species of the human gut microbiota.</title>
        <authorList>
            <person name="Zou Y."/>
            <person name="Xue W."/>
            <person name="Luo G."/>
        </authorList>
    </citation>
    <scope>NUCLEOTIDE SEQUENCE [LARGE SCALE GENOMIC DNA]</scope>
    <source>
        <strain evidence="1 2">OM05-15BH</strain>
    </source>
</reference>
<accession>A0A3E5BKM1</accession>
<proteinExistence type="predicted"/>
<dbReference type="PROSITE" id="PS51257">
    <property type="entry name" value="PROKAR_LIPOPROTEIN"/>
    <property type="match status" value="1"/>
</dbReference>
<dbReference type="Proteomes" id="UP000260983">
    <property type="component" value="Unassembled WGS sequence"/>
</dbReference>
<dbReference type="EMBL" id="QSUL01000003">
    <property type="protein sequence ID" value="RGN38150.1"/>
    <property type="molecule type" value="Genomic_DNA"/>
</dbReference>
<evidence type="ECO:0000313" key="1">
    <source>
        <dbReference type="EMBL" id="RGN38150.1"/>
    </source>
</evidence>